<evidence type="ECO:0000313" key="2">
    <source>
        <dbReference type="EMBL" id="OSX70681.1"/>
    </source>
</evidence>
<name>A0A1X6NQ13_PORUM</name>
<feature type="compositionally biased region" description="Polar residues" evidence="1">
    <location>
        <begin position="83"/>
        <end position="98"/>
    </location>
</feature>
<evidence type="ECO:0000256" key="1">
    <source>
        <dbReference type="SAM" id="MobiDB-lite"/>
    </source>
</evidence>
<proteinExistence type="predicted"/>
<feature type="compositionally biased region" description="Acidic residues" evidence="1">
    <location>
        <begin position="528"/>
        <end position="554"/>
    </location>
</feature>
<feature type="compositionally biased region" description="Low complexity" evidence="1">
    <location>
        <begin position="24"/>
        <end position="65"/>
    </location>
</feature>
<gene>
    <name evidence="2" type="ORF">BU14_0691s0001</name>
</gene>
<dbReference type="AlphaFoldDB" id="A0A1X6NQ13"/>
<keyword evidence="3" id="KW-1185">Reference proteome</keyword>
<dbReference type="Proteomes" id="UP000218209">
    <property type="component" value="Unassembled WGS sequence"/>
</dbReference>
<evidence type="ECO:0000313" key="3">
    <source>
        <dbReference type="Proteomes" id="UP000218209"/>
    </source>
</evidence>
<feature type="region of interest" description="Disordered" evidence="1">
    <location>
        <begin position="1"/>
        <end position="113"/>
    </location>
</feature>
<feature type="region of interest" description="Disordered" evidence="1">
    <location>
        <begin position="502"/>
        <end position="560"/>
    </location>
</feature>
<reference evidence="2 3" key="1">
    <citation type="submission" date="2017-03" db="EMBL/GenBank/DDBJ databases">
        <title>WGS assembly of Porphyra umbilicalis.</title>
        <authorList>
            <person name="Brawley S.H."/>
            <person name="Blouin N.A."/>
            <person name="Ficko-Blean E."/>
            <person name="Wheeler G.L."/>
            <person name="Lohr M."/>
            <person name="Goodson H.V."/>
            <person name="Jenkins J.W."/>
            <person name="Blaby-Haas C.E."/>
            <person name="Helliwell K.E."/>
            <person name="Chan C."/>
            <person name="Marriage T."/>
            <person name="Bhattacharya D."/>
            <person name="Klein A.S."/>
            <person name="Badis Y."/>
            <person name="Brodie J."/>
            <person name="Cao Y."/>
            <person name="Collen J."/>
            <person name="Dittami S.M."/>
            <person name="Gachon C.M."/>
            <person name="Green B.R."/>
            <person name="Karpowicz S."/>
            <person name="Kim J.W."/>
            <person name="Kudahl U."/>
            <person name="Lin S."/>
            <person name="Michel G."/>
            <person name="Mittag M."/>
            <person name="Olson B.J."/>
            <person name="Pangilinan J."/>
            <person name="Peng Y."/>
            <person name="Qiu H."/>
            <person name="Shu S."/>
            <person name="Singer J.T."/>
            <person name="Smith A.G."/>
            <person name="Sprecher B.N."/>
            <person name="Wagner V."/>
            <person name="Wang W."/>
            <person name="Wang Z.-Y."/>
            <person name="Yan J."/>
            <person name="Yarish C."/>
            <person name="Zoeuner-Riek S."/>
            <person name="Zhuang Y."/>
            <person name="Zou Y."/>
            <person name="Lindquist E.A."/>
            <person name="Grimwood J."/>
            <person name="Barry K."/>
            <person name="Rokhsar D.S."/>
            <person name="Schmutz J."/>
            <person name="Stiller J.W."/>
            <person name="Grossman A.R."/>
            <person name="Prochnik S.E."/>
        </authorList>
    </citation>
    <scope>NUCLEOTIDE SEQUENCE [LARGE SCALE GENOMIC DNA]</scope>
    <source>
        <strain evidence="2">4086291</strain>
    </source>
</reference>
<sequence length="560" mass="61056">MKATSLRELAHKDGQDDTDGSNRSAAAALQEQAAARARSLGAASTTAVDAGMASTKTGKAGAKAPPAAPPASVKRKTQAKAVPSTSTNRKSQDATPSSAKKDKGKRPMVDPNELSREALTLAVRREVSARTFALLSNPEDADDGYLCNDGARAMYIACIMAVAPASIERADVLARGTAVVNALLRPADAEKKMTTARTTDILGQCALARSTAHHGLSTWIWGMWTSLVVYDTTEVDYDGSDSDEHTRAIGLWWLKGRRFLRTNCGRIALYNVFASFIDRYDVTDALTHDYQKGRRVLLLTLAQELTALRASAEQTDCQWVKLFATDVKAPYSAALKDPESTMGTYTRIDKLGRRTLLLGSQTGLRAIQDLLNEKSGAKESDVAPDEEIDHVAVPVTATAPSARDEKRRQRLMSAARVGTSAAQELAVKAERSVVARAHEDFSMWLSSSDDGSYDRESDDSVVEFEKGAMEGAGEFIGAELHMAAVRDPEAKFDTQWMMYCGTEGEEEEEDEVDDDDEEEEKGDGKKEEEEEEGDGEEEEEEDDGEEKEENEDGEKEEKSE</sequence>
<accession>A0A1X6NQ13</accession>
<feature type="compositionally biased region" description="Basic and acidic residues" evidence="1">
    <location>
        <begin position="99"/>
        <end position="113"/>
    </location>
</feature>
<organism evidence="2 3">
    <name type="scientific">Porphyra umbilicalis</name>
    <name type="common">Purple laver</name>
    <name type="synonym">Red alga</name>
    <dbReference type="NCBI Taxonomy" id="2786"/>
    <lineage>
        <taxon>Eukaryota</taxon>
        <taxon>Rhodophyta</taxon>
        <taxon>Bangiophyceae</taxon>
        <taxon>Bangiales</taxon>
        <taxon>Bangiaceae</taxon>
        <taxon>Porphyra</taxon>
    </lineage>
</organism>
<protein>
    <submittedName>
        <fullName evidence="2">Uncharacterized protein</fullName>
    </submittedName>
</protein>
<feature type="compositionally biased region" description="Acidic residues" evidence="1">
    <location>
        <begin position="503"/>
        <end position="521"/>
    </location>
</feature>
<dbReference type="EMBL" id="KV919223">
    <property type="protein sequence ID" value="OSX70681.1"/>
    <property type="molecule type" value="Genomic_DNA"/>
</dbReference>